<dbReference type="SMART" id="SM00530">
    <property type="entry name" value="HTH_XRE"/>
    <property type="match status" value="1"/>
</dbReference>
<protein>
    <submittedName>
        <fullName evidence="3">Addiction module antidote protein, HigA family</fullName>
    </submittedName>
</protein>
<name>A0A1X1EH57_PANCY</name>
<proteinExistence type="predicted"/>
<dbReference type="AlphaFoldDB" id="A0A1X1EH57"/>
<keyword evidence="1" id="KW-0238">DNA-binding</keyword>
<feature type="domain" description="HTH cro/C1-type" evidence="2">
    <location>
        <begin position="25"/>
        <end position="67"/>
    </location>
</feature>
<dbReference type="Proteomes" id="UP000193749">
    <property type="component" value="Unassembled WGS sequence"/>
</dbReference>
<reference evidence="3 4" key="1">
    <citation type="journal article" date="2017" name="Antonie Van Leeuwenhoek">
        <title>Phylogenomic resolution of the bacterial genus Pantoea and its relationship with Erwinia and Tatumella.</title>
        <authorList>
            <person name="Palmer M."/>
            <person name="Steenkamp E.T."/>
            <person name="Coetzee M.P."/>
            <person name="Chan W.Y."/>
            <person name="van Zyl E."/>
            <person name="De Maayer P."/>
            <person name="Coutinho T.A."/>
            <person name="Blom J."/>
            <person name="Smits T.H."/>
            <person name="Duffy B."/>
            <person name="Venter S.N."/>
        </authorList>
    </citation>
    <scope>NUCLEOTIDE SEQUENCE [LARGE SCALE GENOMIC DNA]</scope>
    <source>
        <strain evidence="3 4">LMG 2657</strain>
    </source>
</reference>
<dbReference type="InterPro" id="IPR010982">
    <property type="entry name" value="Lambda_DNA-bd_dom_sf"/>
</dbReference>
<dbReference type="GO" id="GO:0003677">
    <property type="term" value="F:DNA binding"/>
    <property type="evidence" value="ECO:0007669"/>
    <property type="project" value="UniProtKB-KW"/>
</dbReference>
<dbReference type="STRING" id="55209.HA50_29830"/>
<dbReference type="PANTHER" id="PTHR36924">
    <property type="entry name" value="ANTITOXIN HIGA-1"/>
    <property type="match status" value="1"/>
</dbReference>
<dbReference type="NCBIfam" id="TIGR02607">
    <property type="entry name" value="antidote_HigA"/>
    <property type="match status" value="1"/>
</dbReference>
<sequence length="101" mass="10909">MSMHNPPHGGEIISGIMEDLDIGVRELARALAIAPSTASRMISGTTAITPEMAIKLAAVLGSTPEMWLRIQAVYDLERAQKTVDLSVLNTSYKPRPLHKVG</sequence>
<dbReference type="SUPFAM" id="SSF47413">
    <property type="entry name" value="lambda repressor-like DNA-binding domains"/>
    <property type="match status" value="1"/>
</dbReference>
<dbReference type="InterPro" id="IPR013430">
    <property type="entry name" value="Toxin_antidote_HigA"/>
</dbReference>
<evidence type="ECO:0000259" key="2">
    <source>
        <dbReference type="PROSITE" id="PS50943"/>
    </source>
</evidence>
<accession>A0A1X1EH57</accession>
<dbReference type="PANTHER" id="PTHR36924:SF1">
    <property type="entry name" value="ANTITOXIN HIGA-1"/>
    <property type="match status" value="1"/>
</dbReference>
<dbReference type="PROSITE" id="PS50943">
    <property type="entry name" value="HTH_CROC1"/>
    <property type="match status" value="1"/>
</dbReference>
<evidence type="ECO:0000313" key="4">
    <source>
        <dbReference type="Proteomes" id="UP000193749"/>
    </source>
</evidence>
<organism evidence="3 4">
    <name type="scientific">Pantoea cypripedii</name>
    <name type="common">Pectobacterium cypripedii</name>
    <name type="synonym">Erwinia cypripedii</name>
    <dbReference type="NCBI Taxonomy" id="55209"/>
    <lineage>
        <taxon>Bacteria</taxon>
        <taxon>Pseudomonadati</taxon>
        <taxon>Pseudomonadota</taxon>
        <taxon>Gammaproteobacteria</taxon>
        <taxon>Enterobacterales</taxon>
        <taxon>Erwiniaceae</taxon>
        <taxon>Pantoea</taxon>
    </lineage>
</organism>
<dbReference type="Pfam" id="PF01381">
    <property type="entry name" value="HTH_3"/>
    <property type="match status" value="1"/>
</dbReference>
<gene>
    <name evidence="3" type="ORF">HA50_29830</name>
</gene>
<dbReference type="CDD" id="cd00093">
    <property type="entry name" value="HTH_XRE"/>
    <property type="match status" value="1"/>
</dbReference>
<dbReference type="Gene3D" id="1.10.260.40">
    <property type="entry name" value="lambda repressor-like DNA-binding domains"/>
    <property type="match status" value="1"/>
</dbReference>
<evidence type="ECO:0000256" key="1">
    <source>
        <dbReference type="ARBA" id="ARBA00023125"/>
    </source>
</evidence>
<keyword evidence="4" id="KW-1185">Reference proteome</keyword>
<dbReference type="OrthoDB" id="9793869at2"/>
<evidence type="ECO:0000313" key="3">
    <source>
        <dbReference type="EMBL" id="ORM88132.1"/>
    </source>
</evidence>
<dbReference type="EMBL" id="MLJI01000003">
    <property type="protein sequence ID" value="ORM88132.1"/>
    <property type="molecule type" value="Genomic_DNA"/>
</dbReference>
<dbReference type="RefSeq" id="WP_084881098.1">
    <property type="nucleotide sequence ID" value="NZ_JAGGMY010000004.1"/>
</dbReference>
<dbReference type="InterPro" id="IPR001387">
    <property type="entry name" value="Cro/C1-type_HTH"/>
</dbReference>
<comment type="caution">
    <text evidence="3">The sequence shown here is derived from an EMBL/GenBank/DDBJ whole genome shotgun (WGS) entry which is preliminary data.</text>
</comment>